<keyword evidence="3" id="KW-1185">Reference proteome</keyword>
<accession>A0A3B7RAN3</accession>
<gene>
    <name evidence="2" type="ORF">D3Y59_14215</name>
</gene>
<organism evidence="2 3">
    <name type="scientific">Hymenobacter oligotrophus</name>
    <dbReference type="NCBI Taxonomy" id="2319843"/>
    <lineage>
        <taxon>Bacteria</taxon>
        <taxon>Pseudomonadati</taxon>
        <taxon>Bacteroidota</taxon>
        <taxon>Cytophagia</taxon>
        <taxon>Cytophagales</taxon>
        <taxon>Hymenobacteraceae</taxon>
        <taxon>Hymenobacter</taxon>
    </lineage>
</organism>
<evidence type="ECO:0000256" key="1">
    <source>
        <dbReference type="SAM" id="SignalP"/>
    </source>
</evidence>
<feature type="chain" id="PRO_5017752418" evidence="1">
    <location>
        <begin position="23"/>
        <end position="307"/>
    </location>
</feature>
<reference evidence="2 3" key="1">
    <citation type="submission" date="2018-09" db="EMBL/GenBank/DDBJ databases">
        <title>Hymenobacter medium sp. nov., isolated from R2A medium.</title>
        <authorList>
            <person name="Yingchao G."/>
        </authorList>
    </citation>
    <scope>NUCLEOTIDE SEQUENCE [LARGE SCALE GENOMIC DNA]</scope>
    <source>
        <strain evidence="3">sh-6</strain>
    </source>
</reference>
<dbReference type="AlphaFoldDB" id="A0A3B7RAN3"/>
<dbReference type="OrthoDB" id="877329at2"/>
<dbReference type="KEGG" id="hyh:D3Y59_14215"/>
<evidence type="ECO:0000313" key="2">
    <source>
        <dbReference type="EMBL" id="AYA38091.1"/>
    </source>
</evidence>
<dbReference type="EMBL" id="CP032317">
    <property type="protein sequence ID" value="AYA38091.1"/>
    <property type="molecule type" value="Genomic_DNA"/>
</dbReference>
<feature type="signal peptide" evidence="1">
    <location>
        <begin position="1"/>
        <end position="22"/>
    </location>
</feature>
<dbReference type="PROSITE" id="PS51257">
    <property type="entry name" value="PROKAR_LIPOPROTEIN"/>
    <property type="match status" value="1"/>
</dbReference>
<protein>
    <submittedName>
        <fullName evidence="2">Uncharacterized protein</fullName>
    </submittedName>
</protein>
<keyword evidence="1" id="KW-0732">Signal</keyword>
<dbReference type="Proteomes" id="UP000262802">
    <property type="component" value="Chromosome"/>
</dbReference>
<evidence type="ECO:0000313" key="3">
    <source>
        <dbReference type="Proteomes" id="UP000262802"/>
    </source>
</evidence>
<name>A0A3B7RAN3_9BACT</name>
<proteinExistence type="predicted"/>
<sequence length="307" mass="33280">MRFRLVSLLLLLAPALLGSCGADPSPAPYLDFLSEGALLTNTRAATPSDTFRTRAFSEVRDAARSPKLRRFTIGVQYSVRLNNQEARVEEPERLYLDTLISGRDFFLFTNRLKASNISGRETWTYAVEDADGQTTRRSYVLTVRQPDSIRTWLSYSARLEPSVRRTSLAALATPRGLVLPAHAADARGFQELIDLVYVPNGTGPTLAAPGAAAAETAPNLKVRGWATRRNTGLQLTALTPTGFGQINSDVAITAAVAAAGNRVGSLRVQKDQVLAFRTADNKDGLLLVRDVGTTSPVALVLDVKVIR</sequence>